<protein>
    <submittedName>
        <fullName evidence="5">GlxA family transcriptional regulator</fullName>
    </submittedName>
</protein>
<name>A0A3A8AWQ2_9RHOB</name>
<dbReference type="CDD" id="cd03136">
    <property type="entry name" value="GATase1_AraC_ArgR_like"/>
    <property type="match status" value="1"/>
</dbReference>
<dbReference type="AlphaFoldDB" id="A0A3A8AWQ2"/>
<dbReference type="InterPro" id="IPR002818">
    <property type="entry name" value="DJ-1/PfpI"/>
</dbReference>
<dbReference type="PANTHER" id="PTHR43130:SF3">
    <property type="entry name" value="HTH-TYPE TRANSCRIPTIONAL REGULATOR RV1931C"/>
    <property type="match status" value="1"/>
</dbReference>
<dbReference type="InterPro" id="IPR009057">
    <property type="entry name" value="Homeodomain-like_sf"/>
</dbReference>
<dbReference type="InterPro" id="IPR029062">
    <property type="entry name" value="Class_I_gatase-like"/>
</dbReference>
<comment type="caution">
    <text evidence="5">The sequence shown here is derived from an EMBL/GenBank/DDBJ whole genome shotgun (WGS) entry which is preliminary data.</text>
</comment>
<dbReference type="InterPro" id="IPR018060">
    <property type="entry name" value="HTH_AraC"/>
</dbReference>
<keyword evidence="1" id="KW-0805">Transcription regulation</keyword>
<evidence type="ECO:0000313" key="5">
    <source>
        <dbReference type="EMBL" id="RKF16803.1"/>
    </source>
</evidence>
<dbReference type="PANTHER" id="PTHR43130">
    <property type="entry name" value="ARAC-FAMILY TRANSCRIPTIONAL REGULATOR"/>
    <property type="match status" value="1"/>
</dbReference>
<gene>
    <name evidence="5" type="ORF">D6850_04495</name>
</gene>
<evidence type="ECO:0000256" key="1">
    <source>
        <dbReference type="ARBA" id="ARBA00023015"/>
    </source>
</evidence>
<dbReference type="GO" id="GO:0043565">
    <property type="term" value="F:sequence-specific DNA binding"/>
    <property type="evidence" value="ECO:0007669"/>
    <property type="project" value="InterPro"/>
</dbReference>
<evidence type="ECO:0000313" key="6">
    <source>
        <dbReference type="Proteomes" id="UP000281128"/>
    </source>
</evidence>
<proteinExistence type="predicted"/>
<dbReference type="Proteomes" id="UP000281128">
    <property type="component" value="Unassembled WGS sequence"/>
</dbReference>
<dbReference type="SUPFAM" id="SSF52317">
    <property type="entry name" value="Class I glutamine amidotransferase-like"/>
    <property type="match status" value="1"/>
</dbReference>
<dbReference type="PRINTS" id="PR00032">
    <property type="entry name" value="HTHARAC"/>
</dbReference>
<evidence type="ECO:0000256" key="3">
    <source>
        <dbReference type="ARBA" id="ARBA00023163"/>
    </source>
</evidence>
<dbReference type="PROSITE" id="PS01124">
    <property type="entry name" value="HTH_ARAC_FAMILY_2"/>
    <property type="match status" value="1"/>
</dbReference>
<dbReference type="GO" id="GO:0003700">
    <property type="term" value="F:DNA-binding transcription factor activity"/>
    <property type="evidence" value="ECO:0007669"/>
    <property type="project" value="InterPro"/>
</dbReference>
<keyword evidence="6" id="KW-1185">Reference proteome</keyword>
<dbReference type="OrthoDB" id="9793400at2"/>
<keyword evidence="2" id="KW-0238">DNA-binding</keyword>
<dbReference type="Pfam" id="PF01965">
    <property type="entry name" value="DJ-1_PfpI"/>
    <property type="match status" value="1"/>
</dbReference>
<evidence type="ECO:0000259" key="4">
    <source>
        <dbReference type="PROSITE" id="PS01124"/>
    </source>
</evidence>
<accession>A0A3A8AWQ2</accession>
<evidence type="ECO:0000256" key="2">
    <source>
        <dbReference type="ARBA" id="ARBA00023125"/>
    </source>
</evidence>
<dbReference type="SMART" id="SM00342">
    <property type="entry name" value="HTH_ARAC"/>
    <property type="match status" value="1"/>
</dbReference>
<organism evidence="5 6">
    <name type="scientific">Roseovarius spongiae</name>
    <dbReference type="NCBI Taxonomy" id="2320272"/>
    <lineage>
        <taxon>Bacteria</taxon>
        <taxon>Pseudomonadati</taxon>
        <taxon>Pseudomonadota</taxon>
        <taxon>Alphaproteobacteria</taxon>
        <taxon>Rhodobacterales</taxon>
        <taxon>Roseobacteraceae</taxon>
        <taxon>Roseovarius</taxon>
    </lineage>
</organism>
<dbReference type="EMBL" id="RAPE01000001">
    <property type="protein sequence ID" value="RKF16803.1"/>
    <property type="molecule type" value="Genomic_DNA"/>
</dbReference>
<dbReference type="Pfam" id="PF12833">
    <property type="entry name" value="HTH_18"/>
    <property type="match status" value="1"/>
</dbReference>
<keyword evidence="3" id="KW-0804">Transcription</keyword>
<feature type="domain" description="HTH araC/xylS-type" evidence="4">
    <location>
        <begin position="220"/>
        <end position="318"/>
    </location>
</feature>
<sequence length="346" mass="38128">MSHPAPAPTRLVHVLLPRFNMLALNGLREPARIANYLSPAPRYHSSLHAADGPRIIASNGTELPCAPLPERLDRHDIIFVSGSWGSEHYRNPALFSWLRLQARAGLRICAVDVGAYILARAGLLSGRLATLHWSYLPGFQEEFPDIDVVEQLFTQDGAMMTCSGGTAGIDLMLTLIQNTHGTPLAGEVSDQMMHHPVRPDHARQRVTLGRGTSELPGPVRATVDLIARNISEPLKVPEIARRVGLSQRQLIREFSKVMGCSVVQFALLMRLQHARVLLVTTDLSIRDVSAASGFNSLAHFAYSFKKCFGKRPSDYRQAWPADEAEPHWPGTLSSLLDSMAVDERAP</sequence>
<dbReference type="InterPro" id="IPR052158">
    <property type="entry name" value="INH-QAR"/>
</dbReference>
<dbReference type="SUPFAM" id="SSF46689">
    <property type="entry name" value="Homeodomain-like"/>
    <property type="match status" value="2"/>
</dbReference>
<dbReference type="RefSeq" id="WP_121164166.1">
    <property type="nucleotide sequence ID" value="NZ_RAPE01000001.1"/>
</dbReference>
<dbReference type="Gene3D" id="3.40.50.880">
    <property type="match status" value="1"/>
</dbReference>
<reference evidence="5 6" key="1">
    <citation type="submission" date="2018-09" db="EMBL/GenBank/DDBJ databases">
        <title>Roseovarius spongiae sp. nov., isolated from a marine sponge.</title>
        <authorList>
            <person name="Zhuang L."/>
            <person name="Luo L."/>
        </authorList>
    </citation>
    <scope>NUCLEOTIDE SEQUENCE [LARGE SCALE GENOMIC DNA]</scope>
    <source>
        <strain evidence="5 6">HN-E21</strain>
    </source>
</reference>
<dbReference type="InterPro" id="IPR020449">
    <property type="entry name" value="Tscrpt_reg_AraC-type_HTH"/>
</dbReference>
<dbReference type="Gene3D" id="1.10.10.60">
    <property type="entry name" value="Homeodomain-like"/>
    <property type="match status" value="2"/>
</dbReference>